<proteinExistence type="predicted"/>
<feature type="chain" id="PRO_5002028380" description="Outer membrane protein beta-barrel domain-containing protein" evidence="1">
    <location>
        <begin position="21"/>
        <end position="206"/>
    </location>
</feature>
<evidence type="ECO:0000256" key="1">
    <source>
        <dbReference type="SAM" id="SignalP"/>
    </source>
</evidence>
<evidence type="ECO:0000313" key="2">
    <source>
        <dbReference type="EMBL" id="AIY66828.1"/>
    </source>
</evidence>
<dbReference type="Proteomes" id="UP000030341">
    <property type="component" value="Chromosome 2"/>
</dbReference>
<gene>
    <name evidence="2" type="ORF">OM33_17120</name>
</gene>
<evidence type="ECO:0000313" key="3">
    <source>
        <dbReference type="Proteomes" id="UP000030341"/>
    </source>
</evidence>
<dbReference type="KEGG" id="pseo:OM33_17120"/>
<dbReference type="AlphaFoldDB" id="A0A0A7EJV0"/>
<protein>
    <recommendedName>
        <fullName evidence="4">Outer membrane protein beta-barrel domain-containing protein</fullName>
    </recommendedName>
</protein>
<keyword evidence="3" id="KW-1185">Reference proteome</keyword>
<sequence>MKLLSTMSISLCLIAANANAKSDINFYDYSIGVSYQSLTASDYRTATDGPLIEGGNAHAIGLYYKGEPLPYIQFATGLDYMYMDDNAPFVQTVKNEFTGQVSNKESSISGFGMYAEAGLKFSPASLDRLSFGILGGYRYNNIERSVFRCDSCESQELNDFESSMYAKGFIEYQLTQDVHIQLNYSNYFADNGFNNGLGIHISVFGF</sequence>
<evidence type="ECO:0008006" key="4">
    <source>
        <dbReference type="Google" id="ProtNLM"/>
    </source>
</evidence>
<keyword evidence="1" id="KW-0732">Signal</keyword>
<accession>A0A0A7EJV0</accession>
<dbReference type="HOGENOM" id="CLU_1331034_0_0_6"/>
<reference evidence="2 3" key="1">
    <citation type="submission" date="2014-11" db="EMBL/GenBank/DDBJ databases">
        <title>Complete Genome Sequence of Pseudoalteromonas sp. Strain OCN003 Isolated from Kaneohe Bay, Oahu, Hawaii.</title>
        <authorList>
            <person name="Beurmann S."/>
            <person name="Videau P."/>
            <person name="Ushijima B."/>
            <person name="Smith A.M."/>
            <person name="Aeby G.S."/>
            <person name="Callahan S.M."/>
            <person name="Belcaid M."/>
        </authorList>
    </citation>
    <scope>NUCLEOTIDE SEQUENCE [LARGE SCALE GENOMIC DNA]</scope>
    <source>
        <strain evidence="2 3">OCN003</strain>
    </source>
</reference>
<dbReference type="EMBL" id="CP009889">
    <property type="protein sequence ID" value="AIY66828.1"/>
    <property type="molecule type" value="Genomic_DNA"/>
</dbReference>
<dbReference type="RefSeq" id="WP_040135372.1">
    <property type="nucleotide sequence ID" value="NZ_CP009889.1"/>
</dbReference>
<dbReference type="OrthoDB" id="6291832at2"/>
<organism evidence="2 3">
    <name type="scientific">Pseudoalteromonas piratica</name>
    <dbReference type="NCBI Taxonomy" id="1348114"/>
    <lineage>
        <taxon>Bacteria</taxon>
        <taxon>Pseudomonadati</taxon>
        <taxon>Pseudomonadota</taxon>
        <taxon>Gammaproteobacteria</taxon>
        <taxon>Alteromonadales</taxon>
        <taxon>Pseudoalteromonadaceae</taxon>
        <taxon>Pseudoalteromonas</taxon>
    </lineage>
</organism>
<dbReference type="SUPFAM" id="SSF56935">
    <property type="entry name" value="Porins"/>
    <property type="match status" value="1"/>
</dbReference>
<feature type="signal peptide" evidence="1">
    <location>
        <begin position="1"/>
        <end position="20"/>
    </location>
</feature>
<name>A0A0A7EJV0_9GAMM</name>
<dbReference type="eggNOG" id="ENOG503192B">
    <property type="taxonomic scope" value="Bacteria"/>
</dbReference>